<dbReference type="PANTHER" id="PTHR46558:SF11">
    <property type="entry name" value="HTH-TYPE TRANSCRIPTIONAL REGULATOR XRE"/>
    <property type="match status" value="1"/>
</dbReference>
<evidence type="ECO:0000313" key="3">
    <source>
        <dbReference type="EMBL" id="MDE1469283.1"/>
    </source>
</evidence>
<evidence type="ECO:0000259" key="2">
    <source>
        <dbReference type="PROSITE" id="PS50943"/>
    </source>
</evidence>
<dbReference type="EMBL" id="JAQSVD010000001">
    <property type="protein sequence ID" value="MDE1469283.1"/>
    <property type="molecule type" value="Genomic_DNA"/>
</dbReference>
<dbReference type="RefSeq" id="WP_227206967.1">
    <property type="nucleotide sequence ID" value="NZ_CP171347.1"/>
</dbReference>
<dbReference type="SUPFAM" id="SSF47413">
    <property type="entry name" value="lambda repressor-like DNA-binding domains"/>
    <property type="match status" value="1"/>
</dbReference>
<accession>A0ABT5UKN6</accession>
<dbReference type="CDD" id="cd00093">
    <property type="entry name" value="HTH_XRE"/>
    <property type="match status" value="1"/>
</dbReference>
<dbReference type="InterPro" id="IPR010982">
    <property type="entry name" value="Lambda_DNA-bd_dom_sf"/>
</dbReference>
<proteinExistence type="predicted"/>
<keyword evidence="4" id="KW-1185">Reference proteome</keyword>
<protein>
    <submittedName>
        <fullName evidence="3">Helix-turn-helix transcriptional regulator</fullName>
    </submittedName>
</protein>
<dbReference type="InterPro" id="IPR001387">
    <property type="entry name" value="Cro/C1-type_HTH"/>
</dbReference>
<feature type="domain" description="HTH cro/C1-type" evidence="2">
    <location>
        <begin position="8"/>
        <end position="67"/>
    </location>
</feature>
<dbReference type="PROSITE" id="PS50943">
    <property type="entry name" value="HTH_CROC1"/>
    <property type="match status" value="1"/>
</dbReference>
<dbReference type="Pfam" id="PF01381">
    <property type="entry name" value="HTH_3"/>
    <property type="match status" value="1"/>
</dbReference>
<evidence type="ECO:0000256" key="1">
    <source>
        <dbReference type="ARBA" id="ARBA00023125"/>
    </source>
</evidence>
<dbReference type="Gene3D" id="1.10.260.40">
    <property type="entry name" value="lambda repressor-like DNA-binding domains"/>
    <property type="match status" value="1"/>
</dbReference>
<reference evidence="3 4" key="1">
    <citation type="submission" date="2023-02" db="EMBL/GenBank/DDBJ databases">
        <title>Comparative genome analysis of Eubacterium limosum species.</title>
        <authorList>
            <person name="Bak J.E."/>
        </authorList>
    </citation>
    <scope>NUCLEOTIDE SEQUENCE [LARGE SCALE GENOMIC DNA]</scope>
    <source>
        <strain evidence="3 4">KGMB01548</strain>
    </source>
</reference>
<dbReference type="SMART" id="SM00530">
    <property type="entry name" value="HTH_XRE"/>
    <property type="match status" value="1"/>
</dbReference>
<dbReference type="PANTHER" id="PTHR46558">
    <property type="entry name" value="TRACRIPTIONAL REGULATORY PROTEIN-RELATED-RELATED"/>
    <property type="match status" value="1"/>
</dbReference>
<evidence type="ECO:0000313" key="4">
    <source>
        <dbReference type="Proteomes" id="UP001215087"/>
    </source>
</evidence>
<comment type="caution">
    <text evidence="3">The sequence shown here is derived from an EMBL/GenBank/DDBJ whole genome shotgun (WGS) entry which is preliminary data.</text>
</comment>
<dbReference type="Proteomes" id="UP001215087">
    <property type="component" value="Unassembled WGS sequence"/>
</dbReference>
<organism evidence="3 4">
    <name type="scientific">Eubacterium limosum</name>
    <dbReference type="NCBI Taxonomy" id="1736"/>
    <lineage>
        <taxon>Bacteria</taxon>
        <taxon>Bacillati</taxon>
        <taxon>Bacillota</taxon>
        <taxon>Clostridia</taxon>
        <taxon>Eubacteriales</taxon>
        <taxon>Eubacteriaceae</taxon>
        <taxon>Eubacterium</taxon>
    </lineage>
</organism>
<keyword evidence="1" id="KW-0238">DNA-binding</keyword>
<sequence length="145" mass="16616">MANFSEMLKNLRKERGLTQEALAKALSVGEFKISPSAVGMWEQGRREPDFDTLDLIADFFNVDIDFLLGKTDKTTYIPNPNKNSKNHDKYNNIDELSNEEKELVILFRKAGDIPEDEAEALRKQFESTIDIYLKAKGIKIDEDDK</sequence>
<gene>
    <name evidence="3" type="ORF">PTZ04_03320</name>
</gene>
<name>A0ABT5UKN6_EUBLI</name>